<dbReference type="RefSeq" id="WP_282219866.1">
    <property type="nucleotide sequence ID" value="NZ_CP118246.1"/>
</dbReference>
<evidence type="ECO:0000313" key="1">
    <source>
        <dbReference type="EMBL" id="WDR03472.1"/>
    </source>
</evidence>
<organism evidence="1 2">
    <name type="scientific">Devosia algicola</name>
    <dbReference type="NCBI Taxonomy" id="3026418"/>
    <lineage>
        <taxon>Bacteria</taxon>
        <taxon>Pseudomonadati</taxon>
        <taxon>Pseudomonadota</taxon>
        <taxon>Alphaproteobacteria</taxon>
        <taxon>Hyphomicrobiales</taxon>
        <taxon>Devosiaceae</taxon>
        <taxon>Devosia</taxon>
    </lineage>
</organism>
<dbReference type="InterPro" id="IPR027839">
    <property type="entry name" value="DUF4432"/>
</dbReference>
<protein>
    <submittedName>
        <fullName evidence="1">DUF4432 family protein</fullName>
    </submittedName>
</protein>
<evidence type="ECO:0000313" key="2">
    <source>
        <dbReference type="Proteomes" id="UP001220530"/>
    </source>
</evidence>
<gene>
    <name evidence="1" type="ORF">PSQ19_05065</name>
</gene>
<dbReference type="EMBL" id="CP118246">
    <property type="protein sequence ID" value="WDR03472.1"/>
    <property type="molecule type" value="Genomic_DNA"/>
</dbReference>
<sequence length="134" mass="14728">MWTRRQPSTSRRLASLWKSSDHDPFAAFGPPVSTHQSEISVHRPNGQGLSTCRLVNPTRGLELAIAFDSATLPFLQLLRLRGAGYYMVGIEPCTAAQRNRTSARQAGEIPLLQPGEGRDFSIEVAATRTRPLQG</sequence>
<proteinExistence type="predicted"/>
<dbReference type="Pfam" id="PF14486">
    <property type="entry name" value="DUF4432"/>
    <property type="match status" value="1"/>
</dbReference>
<dbReference type="Proteomes" id="UP001220530">
    <property type="component" value="Chromosome"/>
</dbReference>
<accession>A0ABY7YQK9</accession>
<keyword evidence="2" id="KW-1185">Reference proteome</keyword>
<dbReference type="InterPro" id="IPR014718">
    <property type="entry name" value="GH-type_carb-bd"/>
</dbReference>
<dbReference type="Gene3D" id="2.70.98.10">
    <property type="match status" value="1"/>
</dbReference>
<reference evidence="1 2" key="1">
    <citation type="submission" date="2023-02" db="EMBL/GenBank/DDBJ databases">
        <title>Devosia algicola sp. nov., isolated from the phycosphere of marine algae.</title>
        <authorList>
            <person name="Kim J.M."/>
            <person name="Lee J.K."/>
            <person name="Choi B.J."/>
            <person name="Bayburt H."/>
            <person name="Jeon C.O."/>
        </authorList>
    </citation>
    <scope>NUCLEOTIDE SEQUENCE [LARGE SCALE GENOMIC DNA]</scope>
    <source>
        <strain evidence="1 2">G20-9</strain>
    </source>
</reference>
<name>A0ABY7YQK9_9HYPH</name>